<name>A0A934KFG1_9BACT</name>
<dbReference type="GO" id="GO:0016757">
    <property type="term" value="F:glycosyltransferase activity"/>
    <property type="evidence" value="ECO:0007669"/>
    <property type="project" value="UniProtKB-KW"/>
</dbReference>
<keyword evidence="4" id="KW-1185">Reference proteome</keyword>
<organism evidence="3 4">
    <name type="scientific">Candidatus Nephthysia bennettiae</name>
    <dbReference type="NCBI Taxonomy" id="3127016"/>
    <lineage>
        <taxon>Bacteria</taxon>
        <taxon>Bacillati</taxon>
        <taxon>Candidatus Dormiibacterota</taxon>
        <taxon>Candidatus Dormibacteria</taxon>
        <taxon>Candidatus Dormibacterales</taxon>
        <taxon>Candidatus Dormibacteraceae</taxon>
        <taxon>Candidatus Nephthysia</taxon>
    </lineage>
</organism>
<keyword evidence="2" id="KW-0808">Transferase</keyword>
<gene>
    <name evidence="3" type="ORF">JF922_24245</name>
</gene>
<dbReference type="Proteomes" id="UP000612893">
    <property type="component" value="Unassembled WGS sequence"/>
</dbReference>
<protein>
    <submittedName>
        <fullName evidence="3">WecB/TagA/CpsF family glycosyltransferase</fullName>
    </submittedName>
</protein>
<dbReference type="NCBIfam" id="TIGR00696">
    <property type="entry name" value="wecG_tagA_cpsF"/>
    <property type="match status" value="1"/>
</dbReference>
<dbReference type="PANTHER" id="PTHR34136">
    <property type="match status" value="1"/>
</dbReference>
<dbReference type="Pfam" id="PF03808">
    <property type="entry name" value="Glyco_tran_WecG"/>
    <property type="match status" value="1"/>
</dbReference>
<dbReference type="InterPro" id="IPR004629">
    <property type="entry name" value="WecG_TagA_CpsF"/>
</dbReference>
<evidence type="ECO:0000313" key="4">
    <source>
        <dbReference type="Proteomes" id="UP000612893"/>
    </source>
</evidence>
<dbReference type="EMBL" id="JAEKNR010000237">
    <property type="protein sequence ID" value="MBJ7601170.1"/>
    <property type="molecule type" value="Genomic_DNA"/>
</dbReference>
<sequence>MGGALDQIERMLEAAGPTRLVATVNPEFVMRARRDEAFRRVLESADLCLADGVGVVWAMRRQGCREQQRVAGSDLLPRLAELCARRGWRPFLLGAQPGVAEAAGRRLEASVPGFRVAGCHAGSPWPEDDEQSLNRIRDSEADLLLVAYGHPRQELWIDRNRDRLPVPVALGVGGAFDFLAGRSRRAPLPVRRAHLEWLWRLALEPWRARRMAVLPLYALAVLRSGRP</sequence>
<comment type="caution">
    <text evidence="3">The sequence shown here is derived from an EMBL/GenBank/DDBJ whole genome shotgun (WGS) entry which is preliminary data.</text>
</comment>
<reference evidence="3" key="1">
    <citation type="submission" date="2020-10" db="EMBL/GenBank/DDBJ databases">
        <title>Ca. Dormibacterota MAGs.</title>
        <authorList>
            <person name="Montgomery K."/>
        </authorList>
    </citation>
    <scope>NUCLEOTIDE SEQUENCE [LARGE SCALE GENOMIC DNA]</scope>
    <source>
        <strain evidence="3">SC8812_S17_10</strain>
    </source>
</reference>
<evidence type="ECO:0000313" key="3">
    <source>
        <dbReference type="EMBL" id="MBJ7601170.1"/>
    </source>
</evidence>
<accession>A0A934KFG1</accession>
<dbReference type="PANTHER" id="PTHR34136:SF1">
    <property type="entry name" value="UDP-N-ACETYL-D-MANNOSAMINURONIC ACID TRANSFERASE"/>
    <property type="match status" value="1"/>
</dbReference>
<proteinExistence type="predicted"/>
<dbReference type="CDD" id="cd06533">
    <property type="entry name" value="Glyco_transf_WecG_TagA"/>
    <property type="match status" value="1"/>
</dbReference>
<evidence type="ECO:0000256" key="1">
    <source>
        <dbReference type="ARBA" id="ARBA00022676"/>
    </source>
</evidence>
<evidence type="ECO:0000256" key="2">
    <source>
        <dbReference type="ARBA" id="ARBA00022679"/>
    </source>
</evidence>
<dbReference type="AlphaFoldDB" id="A0A934KFG1"/>
<keyword evidence="1" id="KW-0328">Glycosyltransferase</keyword>